<name>A0AAV4V9F3_CAEEX</name>
<keyword evidence="2" id="KW-1185">Reference proteome</keyword>
<organism evidence="1 2">
    <name type="scientific">Caerostris extrusa</name>
    <name type="common">Bark spider</name>
    <name type="synonym">Caerostris bankana</name>
    <dbReference type="NCBI Taxonomy" id="172846"/>
    <lineage>
        <taxon>Eukaryota</taxon>
        <taxon>Metazoa</taxon>
        <taxon>Ecdysozoa</taxon>
        <taxon>Arthropoda</taxon>
        <taxon>Chelicerata</taxon>
        <taxon>Arachnida</taxon>
        <taxon>Araneae</taxon>
        <taxon>Araneomorphae</taxon>
        <taxon>Entelegynae</taxon>
        <taxon>Araneoidea</taxon>
        <taxon>Araneidae</taxon>
        <taxon>Caerostris</taxon>
    </lineage>
</organism>
<dbReference type="EMBL" id="BPLR01014162">
    <property type="protein sequence ID" value="GIY66872.1"/>
    <property type="molecule type" value="Genomic_DNA"/>
</dbReference>
<sequence>MTIKEKCWATKFDRANFCVMIFVLMSNRVQLKLESLNFRSIFTLDCPRELRRRDGVGCSHSPSAIAFGHKSPRESQDERHRQILNGIFEWLEIMDEWTLEEKKEEESGLY</sequence>
<proteinExistence type="predicted"/>
<protein>
    <submittedName>
        <fullName evidence="1">Uncharacterized protein</fullName>
    </submittedName>
</protein>
<gene>
    <name evidence="1" type="ORF">CEXT_126891</name>
</gene>
<evidence type="ECO:0000313" key="1">
    <source>
        <dbReference type="EMBL" id="GIY66872.1"/>
    </source>
</evidence>
<dbReference type="Proteomes" id="UP001054945">
    <property type="component" value="Unassembled WGS sequence"/>
</dbReference>
<dbReference type="AlphaFoldDB" id="A0AAV4V9F3"/>
<comment type="caution">
    <text evidence="1">The sequence shown here is derived from an EMBL/GenBank/DDBJ whole genome shotgun (WGS) entry which is preliminary data.</text>
</comment>
<evidence type="ECO:0000313" key="2">
    <source>
        <dbReference type="Proteomes" id="UP001054945"/>
    </source>
</evidence>
<reference evidence="1 2" key="1">
    <citation type="submission" date="2021-06" db="EMBL/GenBank/DDBJ databases">
        <title>Caerostris extrusa draft genome.</title>
        <authorList>
            <person name="Kono N."/>
            <person name="Arakawa K."/>
        </authorList>
    </citation>
    <scope>NUCLEOTIDE SEQUENCE [LARGE SCALE GENOMIC DNA]</scope>
</reference>
<accession>A0AAV4V9F3</accession>